<keyword evidence="1" id="KW-0547">Nucleotide-binding</keyword>
<feature type="domain" description="Helicase ATP-binding" evidence="4">
    <location>
        <begin position="1"/>
        <end position="256"/>
    </location>
</feature>
<accession>A0A6L4WTV2</accession>
<dbReference type="InterPro" id="IPR006555">
    <property type="entry name" value="ATP-dep_Helicase_C"/>
</dbReference>
<evidence type="ECO:0000256" key="2">
    <source>
        <dbReference type="ARBA" id="ARBA00022801"/>
    </source>
</evidence>
<dbReference type="Pfam" id="PF13307">
    <property type="entry name" value="Helicase_C_2"/>
    <property type="match status" value="1"/>
</dbReference>
<dbReference type="GO" id="GO:0016818">
    <property type="term" value="F:hydrolase activity, acting on acid anhydrides, in phosphorus-containing anhydrides"/>
    <property type="evidence" value="ECO:0007669"/>
    <property type="project" value="InterPro"/>
</dbReference>
<dbReference type="AlphaFoldDB" id="A0A6L4WTV2"/>
<dbReference type="SMART" id="SM00491">
    <property type="entry name" value="HELICc2"/>
    <property type="match status" value="1"/>
</dbReference>
<dbReference type="GO" id="GO:0005524">
    <property type="term" value="F:ATP binding"/>
    <property type="evidence" value="ECO:0007669"/>
    <property type="project" value="UniProtKB-KW"/>
</dbReference>
<dbReference type="GO" id="GO:0003676">
    <property type="term" value="F:nucleic acid binding"/>
    <property type="evidence" value="ECO:0007669"/>
    <property type="project" value="InterPro"/>
</dbReference>
<dbReference type="Pfam" id="PF00270">
    <property type="entry name" value="DEAD"/>
    <property type="match status" value="1"/>
</dbReference>
<keyword evidence="3" id="KW-0067">ATP-binding</keyword>
<organism evidence="5 6">
    <name type="scientific">Poseidonibacter ostreae</name>
    <dbReference type="NCBI Taxonomy" id="2654171"/>
    <lineage>
        <taxon>Bacteria</taxon>
        <taxon>Pseudomonadati</taxon>
        <taxon>Campylobacterota</taxon>
        <taxon>Epsilonproteobacteria</taxon>
        <taxon>Campylobacterales</taxon>
        <taxon>Arcobacteraceae</taxon>
        <taxon>Poseidonibacter</taxon>
    </lineage>
</organism>
<dbReference type="RefSeq" id="WP_152279645.1">
    <property type="nucleotide sequence ID" value="NZ_WFKK01000010.1"/>
</dbReference>
<evidence type="ECO:0000313" key="5">
    <source>
        <dbReference type="EMBL" id="KAB7889741.1"/>
    </source>
</evidence>
<dbReference type="InterPro" id="IPR011545">
    <property type="entry name" value="DEAD/DEAH_box_helicase_dom"/>
</dbReference>
<name>A0A6L4WTV2_9BACT</name>
<evidence type="ECO:0000259" key="4">
    <source>
        <dbReference type="PROSITE" id="PS51193"/>
    </source>
</evidence>
<keyword evidence="2" id="KW-0378">Hydrolase</keyword>
<protein>
    <submittedName>
        <fullName evidence="5">DEAD/DEAH box helicase</fullName>
    </submittedName>
</protein>
<gene>
    <name evidence="5" type="ORF">GBG19_05000</name>
</gene>
<dbReference type="GO" id="GO:0006139">
    <property type="term" value="P:nucleobase-containing compound metabolic process"/>
    <property type="evidence" value="ECO:0007669"/>
    <property type="project" value="InterPro"/>
</dbReference>
<dbReference type="InterPro" id="IPR014013">
    <property type="entry name" value="Helic_SF1/SF2_ATP-bd_DinG/Rad3"/>
</dbReference>
<dbReference type="Proteomes" id="UP000472839">
    <property type="component" value="Unassembled WGS sequence"/>
</dbReference>
<comment type="caution">
    <text evidence="5">The sequence shown here is derived from an EMBL/GenBank/DDBJ whole genome shotgun (WGS) entry which is preliminary data.</text>
</comment>
<dbReference type="GO" id="GO:0004386">
    <property type="term" value="F:helicase activity"/>
    <property type="evidence" value="ECO:0007669"/>
    <property type="project" value="UniProtKB-KW"/>
</dbReference>
<dbReference type="EMBL" id="WFKK01000010">
    <property type="protein sequence ID" value="KAB7889741.1"/>
    <property type="molecule type" value="Genomic_DNA"/>
</dbReference>
<dbReference type="PROSITE" id="PS51193">
    <property type="entry name" value="HELICASE_ATP_BIND_2"/>
    <property type="match status" value="1"/>
</dbReference>
<keyword evidence="5" id="KW-0347">Helicase</keyword>
<reference evidence="5 6" key="1">
    <citation type="submission" date="2019-10" db="EMBL/GenBank/DDBJ databases">
        <title>Poseidonibacter ostreae sp. nov., isolated from the gut of the Ostrea denselamellosa.</title>
        <authorList>
            <person name="Choi A."/>
        </authorList>
    </citation>
    <scope>NUCLEOTIDE SEQUENCE [LARGE SCALE GENOMIC DNA]</scope>
    <source>
        <strain evidence="5 6">SJOD-M-33</strain>
    </source>
</reference>
<sequence>MSKRNQLQKKAIEDITTTYYSDNGIFFGEYPTGSGKTKILLESAIKILNERDTAVIIATANNALVFDMLSKAKEYNIPSENLEVLIGKKNYVDLDVIRSQVFLNEAGLTLKQVADYLEVNPEPLIYDFIEHFQLPHVFEDVIGFVDLEVPVDDLLVQEKISNKFAQKIASIATKKKVFITNHFFLILIYAQIGRTNMQINEIAKMPILMDEAHQINDAATAFFSNTFSPYRLSIYLSLVAETKMAKKDITMLHSFNKYFKEICTFEKSEAILEKLKDDAIQKNKFDKLKVLVNKLNEKKGVSVVEQKHLKNLKQELMEMIYLMKKPYLNVTFSAIKKVPTISSVLIDSAIGLRNMWIKNKSMIVGISGTFRISKYSGFHENEWSFKQIGFLRFKPKDGKLLDKYSQKWNDRISNNRTFLIEESIFDKNQAIRFILDELYYTPPKVSKDTKLAVEHMQNWIENIAAKMASDFIYKNCLILMTSFENCEMLYNELSKKENLQKMGYTILYSTSDKSMRYLQEEYKKLAMNGNRTILIGNISFFTGIDLPNELINTLIIGKLPFEPNNFLKKRTDTDNNYGSVINNRNKAIITFRQGIGRGLRNNHDRVFIAICDPRIYDKKNASFLYFIESMSIPHKMQKKIW</sequence>
<proteinExistence type="predicted"/>
<dbReference type="SUPFAM" id="SSF52540">
    <property type="entry name" value="P-loop containing nucleoside triphosphate hydrolases"/>
    <property type="match status" value="1"/>
</dbReference>
<evidence type="ECO:0000313" key="6">
    <source>
        <dbReference type="Proteomes" id="UP000472839"/>
    </source>
</evidence>
<evidence type="ECO:0000256" key="1">
    <source>
        <dbReference type="ARBA" id="ARBA00022741"/>
    </source>
</evidence>
<evidence type="ECO:0000256" key="3">
    <source>
        <dbReference type="ARBA" id="ARBA00022840"/>
    </source>
</evidence>
<dbReference type="Gene3D" id="3.40.50.300">
    <property type="entry name" value="P-loop containing nucleotide triphosphate hydrolases"/>
    <property type="match status" value="2"/>
</dbReference>
<dbReference type="InterPro" id="IPR027417">
    <property type="entry name" value="P-loop_NTPase"/>
</dbReference>